<dbReference type="NCBIfam" id="TIGR03724">
    <property type="entry name" value="arch_bud32"/>
    <property type="match status" value="1"/>
</dbReference>
<dbReference type="InterPro" id="IPR022495">
    <property type="entry name" value="Bud32"/>
</dbReference>
<accession>T1AWA9</accession>
<evidence type="ECO:0000256" key="9">
    <source>
        <dbReference type="ARBA" id="ARBA00047899"/>
    </source>
</evidence>
<dbReference type="Gene3D" id="1.10.510.10">
    <property type="entry name" value="Transferase(Phosphotransferase) domain 1"/>
    <property type="match status" value="1"/>
</dbReference>
<keyword evidence="5" id="KW-0819">tRNA processing</keyword>
<evidence type="ECO:0000256" key="5">
    <source>
        <dbReference type="ARBA" id="ARBA00022694"/>
    </source>
</evidence>
<feature type="non-terminal residue" evidence="12">
    <location>
        <position position="134"/>
    </location>
</feature>
<gene>
    <name evidence="12" type="ORF">B2A_03602</name>
</gene>
<protein>
    <recommendedName>
        <fullName evidence="2">non-specific serine/threonine protein kinase</fullName>
        <ecNumber evidence="2">2.7.11.1</ecNumber>
    </recommendedName>
</protein>
<evidence type="ECO:0000313" key="12">
    <source>
        <dbReference type="EMBL" id="EQD60618.1"/>
    </source>
</evidence>
<dbReference type="GO" id="GO:0005524">
    <property type="term" value="F:ATP binding"/>
    <property type="evidence" value="ECO:0007669"/>
    <property type="project" value="UniProtKB-KW"/>
</dbReference>
<dbReference type="Pfam" id="PF00069">
    <property type="entry name" value="Pkinase"/>
    <property type="match status" value="1"/>
</dbReference>
<keyword evidence="3" id="KW-0723">Serine/threonine-protein kinase</keyword>
<dbReference type="Gene3D" id="3.30.200.20">
    <property type="entry name" value="Phosphorylase Kinase, domain 1"/>
    <property type="match status" value="1"/>
</dbReference>
<keyword evidence="7 12" id="KW-0418">Kinase</keyword>
<keyword evidence="8" id="KW-0067">ATP-binding</keyword>
<comment type="similarity">
    <text evidence="1">Belongs to the protein kinase superfamily. BUD32 family.</text>
</comment>
<comment type="catalytic activity">
    <reaction evidence="10">
        <text>L-seryl-[protein] + ATP = O-phospho-L-seryl-[protein] + ADP + H(+)</text>
        <dbReference type="Rhea" id="RHEA:17989"/>
        <dbReference type="Rhea" id="RHEA-COMP:9863"/>
        <dbReference type="Rhea" id="RHEA-COMP:11604"/>
        <dbReference type="ChEBI" id="CHEBI:15378"/>
        <dbReference type="ChEBI" id="CHEBI:29999"/>
        <dbReference type="ChEBI" id="CHEBI:30616"/>
        <dbReference type="ChEBI" id="CHEBI:83421"/>
        <dbReference type="ChEBI" id="CHEBI:456216"/>
        <dbReference type="EC" id="2.7.11.1"/>
    </reaction>
</comment>
<organism evidence="12">
    <name type="scientific">mine drainage metagenome</name>
    <dbReference type="NCBI Taxonomy" id="410659"/>
    <lineage>
        <taxon>unclassified sequences</taxon>
        <taxon>metagenomes</taxon>
        <taxon>ecological metagenomes</taxon>
    </lineage>
</organism>
<dbReference type="AlphaFoldDB" id="T1AWA9"/>
<keyword evidence="6" id="KW-0547">Nucleotide-binding</keyword>
<comment type="catalytic activity">
    <reaction evidence="9">
        <text>L-threonyl-[protein] + ATP = O-phospho-L-threonyl-[protein] + ADP + H(+)</text>
        <dbReference type="Rhea" id="RHEA:46608"/>
        <dbReference type="Rhea" id="RHEA-COMP:11060"/>
        <dbReference type="Rhea" id="RHEA-COMP:11605"/>
        <dbReference type="ChEBI" id="CHEBI:15378"/>
        <dbReference type="ChEBI" id="CHEBI:30013"/>
        <dbReference type="ChEBI" id="CHEBI:30616"/>
        <dbReference type="ChEBI" id="CHEBI:61977"/>
        <dbReference type="ChEBI" id="CHEBI:456216"/>
        <dbReference type="EC" id="2.7.11.1"/>
    </reaction>
</comment>
<dbReference type="GO" id="GO:0004674">
    <property type="term" value="F:protein serine/threonine kinase activity"/>
    <property type="evidence" value="ECO:0007669"/>
    <property type="project" value="UniProtKB-KW"/>
</dbReference>
<dbReference type="InterPro" id="IPR008266">
    <property type="entry name" value="Tyr_kinase_AS"/>
</dbReference>
<evidence type="ECO:0000256" key="7">
    <source>
        <dbReference type="ARBA" id="ARBA00022777"/>
    </source>
</evidence>
<reference evidence="12" key="1">
    <citation type="submission" date="2013-08" db="EMBL/GenBank/DDBJ databases">
        <authorList>
            <person name="Mendez C."/>
            <person name="Richter M."/>
            <person name="Ferrer M."/>
            <person name="Sanchez J."/>
        </authorList>
    </citation>
    <scope>NUCLEOTIDE SEQUENCE</scope>
</reference>
<keyword evidence="4" id="KW-0808">Transferase</keyword>
<proteinExistence type="inferred from homology"/>
<evidence type="ECO:0000259" key="11">
    <source>
        <dbReference type="PROSITE" id="PS50011"/>
    </source>
</evidence>
<evidence type="ECO:0000256" key="6">
    <source>
        <dbReference type="ARBA" id="ARBA00022741"/>
    </source>
</evidence>
<sequence>MLKDRKPKAYRVAELDDMLRSYRTRSEAKITALADSAGVKVPNVLFVKRYSIYLSHIRGTQMSAMLRSKKAISKGTLIQIGRYLGMLHSNNIIHGDFTPANILIDAKHEPWVIDFGLASISNSAEDKALDLLLM</sequence>
<evidence type="ECO:0000256" key="2">
    <source>
        <dbReference type="ARBA" id="ARBA00012513"/>
    </source>
</evidence>
<dbReference type="PANTHER" id="PTHR12209:SF0">
    <property type="entry name" value="EKC_KEOPS COMPLEX SUBUNIT TP53RK"/>
    <property type="match status" value="1"/>
</dbReference>
<evidence type="ECO:0000256" key="1">
    <source>
        <dbReference type="ARBA" id="ARBA00010630"/>
    </source>
</evidence>
<comment type="caution">
    <text evidence="12">The sequence shown here is derived from an EMBL/GenBank/DDBJ whole genome shotgun (WGS) entry which is preliminary data.</text>
</comment>
<dbReference type="SUPFAM" id="SSF56112">
    <property type="entry name" value="Protein kinase-like (PK-like)"/>
    <property type="match status" value="1"/>
</dbReference>
<dbReference type="GO" id="GO:0008033">
    <property type="term" value="P:tRNA processing"/>
    <property type="evidence" value="ECO:0007669"/>
    <property type="project" value="UniProtKB-KW"/>
</dbReference>
<dbReference type="PROSITE" id="PS50011">
    <property type="entry name" value="PROTEIN_KINASE_DOM"/>
    <property type="match status" value="1"/>
</dbReference>
<dbReference type="PANTHER" id="PTHR12209">
    <property type="entry name" value="NON-SPECIFIC SERINE/THREONINE PROTEIN KINASE"/>
    <property type="match status" value="1"/>
</dbReference>
<dbReference type="PROSITE" id="PS00109">
    <property type="entry name" value="PROTEIN_KINASE_TYR"/>
    <property type="match status" value="1"/>
</dbReference>
<evidence type="ECO:0000256" key="10">
    <source>
        <dbReference type="ARBA" id="ARBA00048679"/>
    </source>
</evidence>
<name>T1AWA9_9ZZZZ</name>
<dbReference type="EC" id="2.7.11.1" evidence="2"/>
<dbReference type="InterPro" id="IPR000719">
    <property type="entry name" value="Prot_kinase_dom"/>
</dbReference>
<evidence type="ECO:0000256" key="4">
    <source>
        <dbReference type="ARBA" id="ARBA00022679"/>
    </source>
</evidence>
<feature type="domain" description="Protein kinase" evidence="11">
    <location>
        <begin position="1"/>
        <end position="134"/>
    </location>
</feature>
<dbReference type="EMBL" id="AUZZ01002405">
    <property type="protein sequence ID" value="EQD60618.1"/>
    <property type="molecule type" value="Genomic_DNA"/>
</dbReference>
<reference evidence="12" key="2">
    <citation type="journal article" date="2014" name="ISME J.">
        <title>Microbial stratification in low pH oxic and suboxic macroscopic growths along an acid mine drainage.</title>
        <authorList>
            <person name="Mendez-Garcia C."/>
            <person name="Mesa V."/>
            <person name="Sprenger R.R."/>
            <person name="Richter M."/>
            <person name="Diez M.S."/>
            <person name="Solano J."/>
            <person name="Bargiela R."/>
            <person name="Golyshina O.V."/>
            <person name="Manteca A."/>
            <person name="Ramos J.L."/>
            <person name="Gallego J.R."/>
            <person name="Llorente I."/>
            <person name="Martins Dos Santos V.A."/>
            <person name="Jensen O.N."/>
            <person name="Pelaez A.I."/>
            <person name="Sanchez J."/>
            <person name="Ferrer M."/>
        </authorList>
    </citation>
    <scope>NUCLEOTIDE SEQUENCE</scope>
</reference>
<dbReference type="GO" id="GO:0005829">
    <property type="term" value="C:cytosol"/>
    <property type="evidence" value="ECO:0007669"/>
    <property type="project" value="TreeGrafter"/>
</dbReference>
<dbReference type="InterPro" id="IPR011009">
    <property type="entry name" value="Kinase-like_dom_sf"/>
</dbReference>
<evidence type="ECO:0000256" key="8">
    <source>
        <dbReference type="ARBA" id="ARBA00022840"/>
    </source>
</evidence>
<evidence type="ECO:0000256" key="3">
    <source>
        <dbReference type="ARBA" id="ARBA00022527"/>
    </source>
</evidence>